<evidence type="ECO:0000256" key="2">
    <source>
        <dbReference type="ARBA" id="ARBA00008639"/>
    </source>
</evidence>
<accession>A0A1I3LWN9</accession>
<feature type="modified residue" description="N6-(pyridoxal phosphate)lysine" evidence="5">
    <location>
        <position position="48"/>
    </location>
</feature>
<dbReference type="PANTHER" id="PTHR43780">
    <property type="entry name" value="1-AMINOCYCLOPROPANE-1-CARBOXYLATE DEAMINASE-RELATED"/>
    <property type="match status" value="1"/>
</dbReference>
<sequence>MSAREPRFPGLVLPSPLVELSDDRLRGPGIRLYLKRDDLIHPELPGNKWRKLKYNLTVARQQGHTRLLTFGGAYSNHLRAVAAAGHFFGFETVGVVRGEEHQPLNDSLAYAVGRGMRLTYLDRTTYRRKAEPDVLAALSEEFGPCYMVPEGGGNGLGVRGCAELPAEIERGFDVICCACGTGTTLAGIAAGLTGDQRAWGLAVLKGGRFLDDELRRLQRESFDHETDNWTIDYDFPFGGYAKRTPELDAFIADFTTRHGITLDWVYEAKMMYGLFERIGSGAFAPGTTIVAVLS</sequence>
<feature type="domain" description="Tryptophan synthase beta chain-like PALP" evidence="6">
    <location>
        <begin position="12"/>
        <end position="293"/>
    </location>
</feature>
<evidence type="ECO:0000256" key="3">
    <source>
        <dbReference type="ARBA" id="ARBA00022898"/>
    </source>
</evidence>
<dbReference type="InterPro" id="IPR027278">
    <property type="entry name" value="ACCD_DCysDesulf"/>
</dbReference>
<keyword evidence="3 5" id="KW-0663">Pyridoxal phosphate</keyword>
<reference evidence="7 8" key="1">
    <citation type="submission" date="2016-10" db="EMBL/GenBank/DDBJ databases">
        <authorList>
            <person name="de Groot N.N."/>
        </authorList>
    </citation>
    <scope>NUCLEOTIDE SEQUENCE [LARGE SCALE GENOMIC DNA]</scope>
    <source>
        <strain evidence="7 8">DSM 44468</strain>
    </source>
</reference>
<evidence type="ECO:0000259" key="6">
    <source>
        <dbReference type="Pfam" id="PF00291"/>
    </source>
</evidence>
<dbReference type="GO" id="GO:0019148">
    <property type="term" value="F:D-cysteine desulfhydrase activity"/>
    <property type="evidence" value="ECO:0007669"/>
    <property type="project" value="TreeGrafter"/>
</dbReference>
<protein>
    <submittedName>
        <fullName evidence="7">1-aminocyclopropane-1-carboxylate deaminase</fullName>
    </submittedName>
</protein>
<keyword evidence="8" id="KW-1185">Reference proteome</keyword>
<evidence type="ECO:0000256" key="4">
    <source>
        <dbReference type="PIRSR" id="PIRSR006278-1"/>
    </source>
</evidence>
<dbReference type="Proteomes" id="UP000199025">
    <property type="component" value="Unassembled WGS sequence"/>
</dbReference>
<dbReference type="STRING" id="115433.SAMN05421835_10266"/>
<name>A0A1I3LWN9_9PSEU</name>
<evidence type="ECO:0000256" key="5">
    <source>
        <dbReference type="PIRSR" id="PIRSR006278-2"/>
    </source>
</evidence>
<dbReference type="PANTHER" id="PTHR43780:SF2">
    <property type="entry name" value="1-AMINOCYCLOPROPANE-1-CARBOXYLATE DEAMINASE-RELATED"/>
    <property type="match status" value="1"/>
</dbReference>
<evidence type="ECO:0000256" key="1">
    <source>
        <dbReference type="ARBA" id="ARBA00001933"/>
    </source>
</evidence>
<feature type="active site" description="Nucleophile" evidence="4">
    <location>
        <position position="75"/>
    </location>
</feature>
<evidence type="ECO:0000313" key="7">
    <source>
        <dbReference type="EMBL" id="SFI88876.1"/>
    </source>
</evidence>
<dbReference type="Pfam" id="PF00291">
    <property type="entry name" value="PALP"/>
    <property type="match status" value="1"/>
</dbReference>
<dbReference type="InterPro" id="IPR001926">
    <property type="entry name" value="TrpB-like_PALP"/>
</dbReference>
<dbReference type="AlphaFoldDB" id="A0A1I3LWN9"/>
<dbReference type="GO" id="GO:1901605">
    <property type="term" value="P:alpha-amino acid metabolic process"/>
    <property type="evidence" value="ECO:0007669"/>
    <property type="project" value="UniProtKB-ARBA"/>
</dbReference>
<dbReference type="Gene3D" id="3.40.50.1100">
    <property type="match status" value="2"/>
</dbReference>
<gene>
    <name evidence="7" type="ORF">SAMN05421835_10266</name>
</gene>
<evidence type="ECO:0000313" key="8">
    <source>
        <dbReference type="Proteomes" id="UP000199025"/>
    </source>
</evidence>
<dbReference type="RefSeq" id="WP_091504417.1">
    <property type="nucleotide sequence ID" value="NZ_CBDRCA010000021.1"/>
</dbReference>
<organism evidence="7 8">
    <name type="scientific">Amycolatopsis sacchari</name>
    <dbReference type="NCBI Taxonomy" id="115433"/>
    <lineage>
        <taxon>Bacteria</taxon>
        <taxon>Bacillati</taxon>
        <taxon>Actinomycetota</taxon>
        <taxon>Actinomycetes</taxon>
        <taxon>Pseudonocardiales</taxon>
        <taxon>Pseudonocardiaceae</taxon>
        <taxon>Amycolatopsis</taxon>
    </lineage>
</organism>
<comment type="similarity">
    <text evidence="2">Belongs to the ACC deaminase/D-cysteine desulfhydrase family.</text>
</comment>
<dbReference type="EMBL" id="FORP01000002">
    <property type="protein sequence ID" value="SFI88876.1"/>
    <property type="molecule type" value="Genomic_DNA"/>
</dbReference>
<comment type="cofactor">
    <cofactor evidence="1">
        <name>pyridoxal 5'-phosphate</name>
        <dbReference type="ChEBI" id="CHEBI:597326"/>
    </cofactor>
</comment>
<dbReference type="SUPFAM" id="SSF53686">
    <property type="entry name" value="Tryptophan synthase beta subunit-like PLP-dependent enzymes"/>
    <property type="match status" value="1"/>
</dbReference>
<dbReference type="PIRSF" id="PIRSF006278">
    <property type="entry name" value="ACCD_DCysDesulf"/>
    <property type="match status" value="1"/>
</dbReference>
<dbReference type="OrthoDB" id="9801249at2"/>
<dbReference type="InterPro" id="IPR036052">
    <property type="entry name" value="TrpB-like_PALP_sf"/>
</dbReference>
<proteinExistence type="inferred from homology"/>